<evidence type="ECO:0000259" key="10">
    <source>
        <dbReference type="PROSITE" id="PS50893"/>
    </source>
</evidence>
<evidence type="ECO:0000313" key="12">
    <source>
        <dbReference type="Proteomes" id="UP000621631"/>
    </source>
</evidence>
<dbReference type="PROSITE" id="PS50893">
    <property type="entry name" value="ABC_TRANSPORTER_2"/>
    <property type="match status" value="1"/>
</dbReference>
<dbReference type="EMBL" id="JACWEZ010000013">
    <property type="protein sequence ID" value="MBD1224111.1"/>
    <property type="molecule type" value="Genomic_DNA"/>
</dbReference>
<dbReference type="InterPro" id="IPR051535">
    <property type="entry name" value="Siderophore_ABC-ATPase"/>
</dbReference>
<dbReference type="Pfam" id="PF00005">
    <property type="entry name" value="ABC_tran"/>
    <property type="match status" value="1"/>
</dbReference>
<proteinExistence type="predicted"/>
<keyword evidence="7" id="KW-0408">Iron</keyword>
<keyword evidence="12" id="KW-1185">Reference proteome</keyword>
<keyword evidence="6 11" id="KW-0067">ATP-binding</keyword>
<dbReference type="SMART" id="SM00382">
    <property type="entry name" value="AAA"/>
    <property type="match status" value="1"/>
</dbReference>
<dbReference type="Gene3D" id="3.40.50.300">
    <property type="entry name" value="P-loop containing nucleotide triphosphate hydrolases"/>
    <property type="match status" value="1"/>
</dbReference>
<dbReference type="SUPFAM" id="SSF52540">
    <property type="entry name" value="P-loop containing nucleoside triphosphate hydrolases"/>
    <property type="match status" value="1"/>
</dbReference>
<keyword evidence="9" id="KW-0472">Membrane</keyword>
<keyword evidence="2" id="KW-0813">Transport</keyword>
<keyword evidence="8" id="KW-0406">Ion transport</keyword>
<dbReference type="Proteomes" id="UP000621631">
    <property type="component" value="Unassembled WGS sequence"/>
</dbReference>
<evidence type="ECO:0000256" key="7">
    <source>
        <dbReference type="ARBA" id="ARBA00023004"/>
    </source>
</evidence>
<evidence type="ECO:0000313" key="11">
    <source>
        <dbReference type="EMBL" id="MBD1224111.1"/>
    </source>
</evidence>
<keyword evidence="5" id="KW-0547">Nucleotide-binding</keyword>
<evidence type="ECO:0000256" key="5">
    <source>
        <dbReference type="ARBA" id="ARBA00022741"/>
    </source>
</evidence>
<evidence type="ECO:0000256" key="2">
    <source>
        <dbReference type="ARBA" id="ARBA00022448"/>
    </source>
</evidence>
<dbReference type="InterPro" id="IPR003593">
    <property type="entry name" value="AAA+_ATPase"/>
</dbReference>
<dbReference type="PROSITE" id="PS00211">
    <property type="entry name" value="ABC_TRANSPORTER_1"/>
    <property type="match status" value="1"/>
</dbReference>
<organism evidence="11 12">
    <name type="scientific">Virgibacillus halodenitrificans</name>
    <name type="common">Bacillus halodenitrificans</name>
    <dbReference type="NCBI Taxonomy" id="1482"/>
    <lineage>
        <taxon>Bacteria</taxon>
        <taxon>Bacillati</taxon>
        <taxon>Bacillota</taxon>
        <taxon>Bacilli</taxon>
        <taxon>Bacillales</taxon>
        <taxon>Bacillaceae</taxon>
        <taxon>Virgibacillus</taxon>
    </lineage>
</organism>
<keyword evidence="3" id="KW-1003">Cell membrane</keyword>
<dbReference type="GO" id="GO:0005524">
    <property type="term" value="F:ATP binding"/>
    <property type="evidence" value="ECO:0007669"/>
    <property type="project" value="UniProtKB-KW"/>
</dbReference>
<evidence type="ECO:0000256" key="4">
    <source>
        <dbReference type="ARBA" id="ARBA00022496"/>
    </source>
</evidence>
<evidence type="ECO:0000256" key="6">
    <source>
        <dbReference type="ARBA" id="ARBA00022840"/>
    </source>
</evidence>
<dbReference type="PANTHER" id="PTHR42771">
    <property type="entry name" value="IRON(3+)-HYDROXAMATE IMPORT ATP-BINDING PROTEIN FHUC"/>
    <property type="match status" value="1"/>
</dbReference>
<protein>
    <submittedName>
        <fullName evidence="11">ABC transporter ATP-binding protein</fullName>
    </submittedName>
</protein>
<reference evidence="11 12" key="1">
    <citation type="submission" date="2020-09" db="EMBL/GenBank/DDBJ databases">
        <title>Draft Genome Sequences of Oil-Oxidizing Bacteria Halomonas titanicae, Marinobacter lutaoensis, and Virgibacillus halodenitrificans Isolated from Highly Saline Environments.</title>
        <authorList>
            <person name="Grouzdev D.S."/>
            <person name="Sokolova D.S."/>
            <person name="Semenova E.M."/>
            <person name="Borzenkov I.A."/>
            <person name="Bidzhieva S.K."/>
            <person name="Poltaraus A.B."/>
            <person name="Nazina T.N."/>
        </authorList>
    </citation>
    <scope>NUCLEOTIDE SEQUENCE [LARGE SCALE GENOMIC DNA]</scope>
    <source>
        <strain evidence="11 12">VKM B-3472D</strain>
    </source>
</reference>
<evidence type="ECO:0000256" key="3">
    <source>
        <dbReference type="ARBA" id="ARBA00022475"/>
    </source>
</evidence>
<sequence>MLHTKDVSYEHSSTFQLKDVNLSIKQGEIVSLVGPNGSGKSTLLRLISRLIKPETGEVILDGHMIENRKSKEIAKKLAMLPQMQEHQSDLTVRELIEFGRYPHQKSYSKLSKEDEQIIQWAIEVTNLNKYEYRMLHSLSGGERQRAWIALAIAQRPKILLLDEPTTFLDIAHQLDVMELVQQLNQQFGMTVLMVLHDINQAARYSDRMVVMKNGTVHYDGIPQCVLCREMFQSVFQIDASIHKENGNTFFTPLTLEKGVSI</sequence>
<feature type="domain" description="ABC transporter" evidence="10">
    <location>
        <begin position="2"/>
        <end position="238"/>
    </location>
</feature>
<comment type="subcellular location">
    <subcellularLocation>
        <location evidence="1">Cell membrane</location>
        <topology evidence="1">Peripheral membrane protein</topology>
    </subcellularLocation>
</comment>
<dbReference type="CDD" id="cd03214">
    <property type="entry name" value="ABC_Iron-Siderophores_B12_Hemin"/>
    <property type="match status" value="1"/>
</dbReference>
<evidence type="ECO:0000256" key="8">
    <source>
        <dbReference type="ARBA" id="ARBA00023065"/>
    </source>
</evidence>
<accession>A0ABR7VQS4</accession>
<gene>
    <name evidence="11" type="ORF">IC602_15995</name>
</gene>
<keyword evidence="4" id="KW-0410">Iron transport</keyword>
<dbReference type="PANTHER" id="PTHR42771:SF11">
    <property type="entry name" value="FERRICHROME TRANSPORT ATP-BINDING PROTEIN FHUC"/>
    <property type="match status" value="1"/>
</dbReference>
<evidence type="ECO:0000256" key="1">
    <source>
        <dbReference type="ARBA" id="ARBA00004202"/>
    </source>
</evidence>
<dbReference type="InterPro" id="IPR017871">
    <property type="entry name" value="ABC_transporter-like_CS"/>
</dbReference>
<dbReference type="InterPro" id="IPR003439">
    <property type="entry name" value="ABC_transporter-like_ATP-bd"/>
</dbReference>
<dbReference type="RefSeq" id="WP_189779006.1">
    <property type="nucleotide sequence ID" value="NZ_JACWEZ010000013.1"/>
</dbReference>
<name>A0ABR7VQS4_VIRHA</name>
<comment type="caution">
    <text evidence="11">The sequence shown here is derived from an EMBL/GenBank/DDBJ whole genome shotgun (WGS) entry which is preliminary data.</text>
</comment>
<dbReference type="InterPro" id="IPR027417">
    <property type="entry name" value="P-loop_NTPase"/>
</dbReference>
<evidence type="ECO:0000256" key="9">
    <source>
        <dbReference type="ARBA" id="ARBA00023136"/>
    </source>
</evidence>